<dbReference type="PROSITE" id="PS00910">
    <property type="entry name" value="UPF0029"/>
    <property type="match status" value="1"/>
</dbReference>
<dbReference type="PANTHER" id="PTHR16301:SF20">
    <property type="entry name" value="IMPACT FAMILY MEMBER YIGZ"/>
    <property type="match status" value="1"/>
</dbReference>
<dbReference type="RefSeq" id="WP_301774991.1">
    <property type="nucleotide sequence ID" value="NZ_JAGGJB010000006.1"/>
</dbReference>
<dbReference type="Pfam" id="PF09186">
    <property type="entry name" value="DUF1949"/>
    <property type="match status" value="1"/>
</dbReference>
<evidence type="ECO:0000313" key="6">
    <source>
        <dbReference type="Proteomes" id="UP001169491"/>
    </source>
</evidence>
<dbReference type="InterPro" id="IPR015269">
    <property type="entry name" value="UPF0029_Impact_C"/>
</dbReference>
<evidence type="ECO:0000313" key="7">
    <source>
        <dbReference type="Proteomes" id="UP001169492"/>
    </source>
</evidence>
<dbReference type="EMBL" id="JAGGJB010000006">
    <property type="protein sequence ID" value="MDN7125399.1"/>
    <property type="molecule type" value="Genomic_DNA"/>
</dbReference>
<dbReference type="InterPro" id="IPR023582">
    <property type="entry name" value="Impact"/>
</dbReference>
<dbReference type="SUPFAM" id="SSF54211">
    <property type="entry name" value="Ribosomal protein S5 domain 2-like"/>
    <property type="match status" value="1"/>
</dbReference>
<reference evidence="6 7" key="1">
    <citation type="submission" date="2021-03" db="EMBL/GenBank/DDBJ databases">
        <title>Pseudidiomarina terrestris, a new bacterium isolated from saline soil.</title>
        <authorList>
            <person name="Galisteo C."/>
            <person name="De La Haba R."/>
            <person name="Sanchez-Porro C."/>
            <person name="Ventosa A."/>
        </authorList>
    </citation>
    <scope>NUCLEOTIDE SEQUENCE [LARGE SCALE GENOMIC DNA]</scope>
    <source>
        <strain evidence="4 7">1APP75-32.1</strain>
        <strain evidence="6">1APR75-15</strain>
        <strain evidence="5">1ASR75-15</strain>
    </source>
</reference>
<dbReference type="PANTHER" id="PTHR16301">
    <property type="entry name" value="IMPACT-RELATED"/>
    <property type="match status" value="1"/>
</dbReference>
<keyword evidence="6" id="KW-1185">Reference proteome</keyword>
<dbReference type="GO" id="GO:0017111">
    <property type="term" value="F:ribonucleoside triphosphate phosphatase activity"/>
    <property type="evidence" value="ECO:0007669"/>
    <property type="project" value="UniProtKB-ARBA"/>
</dbReference>
<accession>A0AAW7R057</accession>
<feature type="domain" description="UPF0029" evidence="3">
    <location>
        <begin position="141"/>
        <end position="196"/>
    </location>
</feature>
<evidence type="ECO:0000313" key="4">
    <source>
        <dbReference type="EMBL" id="MDN7125399.1"/>
    </source>
</evidence>
<dbReference type="AlphaFoldDB" id="A0AAW7R057"/>
<evidence type="ECO:0000256" key="1">
    <source>
        <dbReference type="ARBA" id="ARBA00007665"/>
    </source>
</evidence>
<gene>
    <name evidence="4" type="ORF">J6I90_10945</name>
    <name evidence="5" type="ORF">J6I92_09760</name>
</gene>
<dbReference type="Gene3D" id="3.30.70.240">
    <property type="match status" value="1"/>
</dbReference>
<protein>
    <submittedName>
        <fullName evidence="4">YigZ family protein</fullName>
    </submittedName>
</protein>
<dbReference type="GO" id="GO:0043168">
    <property type="term" value="F:anion binding"/>
    <property type="evidence" value="ECO:0007669"/>
    <property type="project" value="UniProtKB-ARBA"/>
</dbReference>
<dbReference type="InterPro" id="IPR036956">
    <property type="entry name" value="Impact_N_sf"/>
</dbReference>
<dbReference type="SUPFAM" id="SSF54980">
    <property type="entry name" value="EF-G C-terminal domain-like"/>
    <property type="match status" value="1"/>
</dbReference>
<evidence type="ECO:0000259" key="2">
    <source>
        <dbReference type="Pfam" id="PF01205"/>
    </source>
</evidence>
<dbReference type="GO" id="GO:0032561">
    <property type="term" value="F:guanyl ribonucleotide binding"/>
    <property type="evidence" value="ECO:0007669"/>
    <property type="project" value="UniProtKB-ARBA"/>
</dbReference>
<comment type="similarity">
    <text evidence="1">Belongs to the IMPACT family.</text>
</comment>
<dbReference type="NCBIfam" id="TIGR00257">
    <property type="entry name" value="IMPACT_YIGZ"/>
    <property type="match status" value="1"/>
</dbReference>
<dbReference type="GO" id="GO:0005737">
    <property type="term" value="C:cytoplasm"/>
    <property type="evidence" value="ECO:0007669"/>
    <property type="project" value="TreeGrafter"/>
</dbReference>
<organism evidence="4 7">
    <name type="scientific">Pseudidiomarina terrestris</name>
    <dbReference type="NCBI Taxonomy" id="2820060"/>
    <lineage>
        <taxon>Bacteria</taxon>
        <taxon>Pseudomonadati</taxon>
        <taxon>Pseudomonadota</taxon>
        <taxon>Gammaproteobacteria</taxon>
        <taxon>Alteromonadales</taxon>
        <taxon>Idiomarinaceae</taxon>
        <taxon>Pseudidiomarina</taxon>
    </lineage>
</organism>
<comment type="caution">
    <text evidence="4">The sequence shown here is derived from an EMBL/GenBank/DDBJ whole genome shotgun (WGS) entry which is preliminary data.</text>
</comment>
<feature type="domain" description="Impact N-terminal" evidence="2">
    <location>
        <begin position="18"/>
        <end position="125"/>
    </location>
</feature>
<evidence type="ECO:0000259" key="3">
    <source>
        <dbReference type="Pfam" id="PF09186"/>
    </source>
</evidence>
<evidence type="ECO:0000313" key="5">
    <source>
        <dbReference type="EMBL" id="MDN7130157.1"/>
    </source>
</evidence>
<dbReference type="InterPro" id="IPR001498">
    <property type="entry name" value="Impact_N"/>
</dbReference>
<dbReference type="InterPro" id="IPR015796">
    <property type="entry name" value="Impact_YigZ-like"/>
</dbReference>
<dbReference type="InterPro" id="IPR035647">
    <property type="entry name" value="EFG_III/V"/>
</dbReference>
<dbReference type="Proteomes" id="UP001169491">
    <property type="component" value="Unassembled WGS sequence"/>
</dbReference>
<dbReference type="Gene3D" id="3.30.230.30">
    <property type="entry name" value="Impact, N-terminal domain"/>
    <property type="match status" value="1"/>
</dbReference>
<dbReference type="Pfam" id="PF01205">
    <property type="entry name" value="Impact_N"/>
    <property type="match status" value="1"/>
</dbReference>
<sequence>MTQYLIPAAPCTHEIEIKHSRFITSVQQVTSASQHQAHIRFCQQQWPGANHYCSAAIYAAPDHSQSYAMSDDGEPGGTAGRPMLQVLLNSGLGEVSVVVVRYFGGIKLGTGGLQRAYTQATLEALKMTSQSQKIVRKTAYLHYDYADQKVVTHCLAQYDAITEQHNFAATIEQQVALPEQLFEDLATALKNATQGRVALKKRQTGDNSCA</sequence>
<dbReference type="EMBL" id="JAGGJC010000004">
    <property type="protein sequence ID" value="MDN7130157.1"/>
    <property type="molecule type" value="Genomic_DNA"/>
</dbReference>
<dbReference type="InterPro" id="IPR020568">
    <property type="entry name" value="Ribosomal_Su5_D2-typ_SF"/>
</dbReference>
<dbReference type="InterPro" id="IPR020569">
    <property type="entry name" value="UPF0029_Impact_CS"/>
</dbReference>
<dbReference type="Proteomes" id="UP001169492">
    <property type="component" value="Unassembled WGS sequence"/>
</dbReference>
<dbReference type="GO" id="GO:0006446">
    <property type="term" value="P:regulation of translational initiation"/>
    <property type="evidence" value="ECO:0007669"/>
    <property type="project" value="TreeGrafter"/>
</dbReference>
<proteinExistence type="inferred from homology"/>
<name>A0AAW7R057_9GAMM</name>